<feature type="region of interest" description="Disordered" evidence="1">
    <location>
        <begin position="45"/>
        <end position="88"/>
    </location>
</feature>
<reference evidence="4" key="1">
    <citation type="journal article" date="2019" name="Nat. Commun.">
        <title>Expansion of phycobilisome linker gene families in mesophilic red algae.</title>
        <authorList>
            <person name="Lee J."/>
            <person name="Kim D."/>
            <person name="Bhattacharya D."/>
            <person name="Yoon H.S."/>
        </authorList>
    </citation>
    <scope>NUCLEOTIDE SEQUENCE [LARGE SCALE GENOMIC DNA]</scope>
    <source>
        <strain evidence="4">CCMP 1328</strain>
    </source>
</reference>
<dbReference type="Proteomes" id="UP000324585">
    <property type="component" value="Unassembled WGS sequence"/>
</dbReference>
<comment type="caution">
    <text evidence="3">The sequence shown here is derived from an EMBL/GenBank/DDBJ whole genome shotgun (WGS) entry which is preliminary data.</text>
</comment>
<organism evidence="3 4">
    <name type="scientific">Porphyridium purpureum</name>
    <name type="common">Red alga</name>
    <name type="synonym">Porphyridium cruentum</name>
    <dbReference type="NCBI Taxonomy" id="35688"/>
    <lineage>
        <taxon>Eukaryota</taxon>
        <taxon>Rhodophyta</taxon>
        <taxon>Bangiophyceae</taxon>
        <taxon>Porphyridiales</taxon>
        <taxon>Porphyridiaceae</taxon>
        <taxon>Porphyridium</taxon>
    </lineage>
</organism>
<evidence type="ECO:0000256" key="2">
    <source>
        <dbReference type="SAM" id="Phobius"/>
    </source>
</evidence>
<accession>A0A5J4Z8Z6</accession>
<gene>
    <name evidence="3" type="ORF">FVE85_6828</name>
</gene>
<keyword evidence="2" id="KW-1133">Transmembrane helix</keyword>
<sequence>MENRRMGFVGQTGLWVQVGRSAVVGVNRRENVRLRYPARARRACRLRMTSDDKKKPDEANGSDASSGGGSSGDKAFEQRDEKDFAKIPQSEVDWTSEWVRFQSSGAKSLAGKGKSPTPKVVLQGRKAVNEARMSVQSIQWRALTKDWRFWVACIVALSLLTSLVQVNSLQSSGAL</sequence>
<keyword evidence="4" id="KW-1185">Reference proteome</keyword>
<name>A0A5J4Z8Z6_PORPP</name>
<dbReference type="OrthoDB" id="10619072at2759"/>
<feature type="compositionally biased region" description="Basic and acidic residues" evidence="1">
    <location>
        <begin position="74"/>
        <end position="85"/>
    </location>
</feature>
<dbReference type="EMBL" id="VRMN01000001">
    <property type="protein sequence ID" value="KAA8499243.1"/>
    <property type="molecule type" value="Genomic_DNA"/>
</dbReference>
<dbReference type="AlphaFoldDB" id="A0A5J4Z8Z6"/>
<proteinExistence type="predicted"/>
<feature type="transmembrane region" description="Helical" evidence="2">
    <location>
        <begin position="147"/>
        <end position="166"/>
    </location>
</feature>
<evidence type="ECO:0000313" key="3">
    <source>
        <dbReference type="EMBL" id="KAA8499243.1"/>
    </source>
</evidence>
<keyword evidence="2" id="KW-0472">Membrane</keyword>
<feature type="compositionally biased region" description="Basic and acidic residues" evidence="1">
    <location>
        <begin position="48"/>
        <end position="58"/>
    </location>
</feature>
<evidence type="ECO:0000313" key="4">
    <source>
        <dbReference type="Proteomes" id="UP000324585"/>
    </source>
</evidence>
<keyword evidence="2" id="KW-0812">Transmembrane</keyword>
<evidence type="ECO:0000256" key="1">
    <source>
        <dbReference type="SAM" id="MobiDB-lite"/>
    </source>
</evidence>
<protein>
    <submittedName>
        <fullName evidence="3">Uncharacterized protein</fullName>
    </submittedName>
</protein>